<dbReference type="Proteomes" id="UP000182567">
    <property type="component" value="Plasmid unnamed1"/>
</dbReference>
<geneLocation type="plasmid" evidence="1 2">
    <name>unnamed1</name>
</geneLocation>
<reference evidence="2" key="1">
    <citation type="submission" date="2016-10" db="EMBL/GenBank/DDBJ databases">
        <title>Pseudomonas frederiksbergensis ERGS4:02 complete genome.</title>
        <authorList>
            <person name="Kumar R."/>
            <person name="Acharya V."/>
            <person name="Singh D."/>
        </authorList>
    </citation>
    <scope>NUCLEOTIDE SEQUENCE [LARGE SCALE GENOMIC DNA]</scope>
    <source>
        <strain evidence="2">ERGS4:02</strain>
        <plasmid evidence="2">unnamed1</plasmid>
    </source>
</reference>
<gene>
    <name evidence="1" type="ORF">BLL42_27065</name>
</gene>
<accession>A0A1J0ETB3</accession>
<dbReference type="AlphaFoldDB" id="A0A1J0ETB3"/>
<dbReference type="OrthoDB" id="9883666at2"/>
<evidence type="ECO:0000313" key="2">
    <source>
        <dbReference type="Proteomes" id="UP000182567"/>
    </source>
</evidence>
<keyword evidence="1" id="KW-0614">Plasmid</keyword>
<dbReference type="RefSeq" id="WP_071555910.1">
    <property type="nucleotide sequence ID" value="NZ_CP017887.1"/>
</dbReference>
<dbReference type="GeneID" id="46911953"/>
<proteinExistence type="predicted"/>
<protein>
    <submittedName>
        <fullName evidence="1">Uncharacterized protein</fullName>
    </submittedName>
</protein>
<evidence type="ECO:0000313" key="1">
    <source>
        <dbReference type="EMBL" id="APC19402.1"/>
    </source>
</evidence>
<dbReference type="EMBL" id="CP017887">
    <property type="protein sequence ID" value="APC19402.1"/>
    <property type="molecule type" value="Genomic_DNA"/>
</dbReference>
<organism evidence="1 2">
    <name type="scientific">Pseudomonas frederiksbergensis</name>
    <dbReference type="NCBI Taxonomy" id="104087"/>
    <lineage>
        <taxon>Bacteria</taxon>
        <taxon>Pseudomonadati</taxon>
        <taxon>Pseudomonadota</taxon>
        <taxon>Gammaproteobacteria</taxon>
        <taxon>Pseudomonadales</taxon>
        <taxon>Pseudomonadaceae</taxon>
        <taxon>Pseudomonas</taxon>
    </lineage>
</organism>
<name>A0A1J0ETB3_9PSED</name>
<sequence>MQPIKVFARKEPDVTGETDNFDVVFYKDVFCSTFVTRVPWYYKEIMPKQNERRVFLNCYEWHLQWLAPACAA</sequence>